<accession>A0A096LTA0</accession>
<dbReference type="Proteomes" id="UP000028760">
    <property type="component" value="Unassembled WGS sequence"/>
</dbReference>
<evidence type="ECO:0000256" key="1">
    <source>
        <dbReference type="ARBA" id="ARBA00004123"/>
    </source>
</evidence>
<evidence type="ECO:0000256" key="3">
    <source>
        <dbReference type="ARBA" id="ARBA00023242"/>
    </source>
</evidence>
<dbReference type="PANTHER" id="PTHR12446">
    <property type="entry name" value="TESMIN/TSO1-RELATED"/>
    <property type="match status" value="1"/>
</dbReference>
<sequence length="176" mass="19701">YCECFANGVMCSNCDCSNCHNNEEHELKRREAIKSCYLRNPNAFKSKLVDWKTGKAKSWNNKGCNCKRSGCLKNYCECYEANIQCTSSCKCIGCLNHTNNSQVGAKGAGGKVRNKAPRLYVFCVLRCSQLVLTSERVETVCGCLLTKAREAEMENKSHTMAQHLVLAEFGHHLSEI</sequence>
<evidence type="ECO:0000259" key="4">
    <source>
        <dbReference type="PROSITE" id="PS51634"/>
    </source>
</evidence>
<feature type="domain" description="CRC" evidence="4">
    <location>
        <begin position="1"/>
        <end position="99"/>
    </location>
</feature>
<reference evidence="5" key="2">
    <citation type="submission" date="2025-08" db="UniProtKB">
        <authorList>
            <consortium name="Ensembl"/>
        </authorList>
    </citation>
    <scope>IDENTIFICATION</scope>
</reference>
<dbReference type="Pfam" id="PF03638">
    <property type="entry name" value="TCR"/>
    <property type="match status" value="1"/>
</dbReference>
<dbReference type="SMART" id="SM01114">
    <property type="entry name" value="CXC"/>
    <property type="match status" value="2"/>
</dbReference>
<dbReference type="AlphaFoldDB" id="A0A096LTA0"/>
<reference evidence="5" key="3">
    <citation type="submission" date="2025-09" db="UniProtKB">
        <authorList>
            <consortium name="Ensembl"/>
        </authorList>
    </citation>
    <scope>IDENTIFICATION</scope>
</reference>
<dbReference type="GO" id="GO:0005634">
    <property type="term" value="C:nucleus"/>
    <property type="evidence" value="ECO:0007669"/>
    <property type="project" value="UniProtKB-SubCell"/>
</dbReference>
<comment type="similarity">
    <text evidence="2">Belongs to the lin-54 family.</text>
</comment>
<organism evidence="5 6">
    <name type="scientific">Poecilia formosa</name>
    <name type="common">Amazon molly</name>
    <name type="synonym">Limia formosa</name>
    <dbReference type="NCBI Taxonomy" id="48698"/>
    <lineage>
        <taxon>Eukaryota</taxon>
        <taxon>Metazoa</taxon>
        <taxon>Chordata</taxon>
        <taxon>Craniata</taxon>
        <taxon>Vertebrata</taxon>
        <taxon>Euteleostomi</taxon>
        <taxon>Actinopterygii</taxon>
        <taxon>Neopterygii</taxon>
        <taxon>Teleostei</taxon>
        <taxon>Neoteleostei</taxon>
        <taxon>Acanthomorphata</taxon>
        <taxon>Ovalentaria</taxon>
        <taxon>Atherinomorphae</taxon>
        <taxon>Cyprinodontiformes</taxon>
        <taxon>Poeciliidae</taxon>
        <taxon>Poeciliinae</taxon>
        <taxon>Poecilia</taxon>
    </lineage>
</organism>
<dbReference type="InterPro" id="IPR005172">
    <property type="entry name" value="CRC"/>
</dbReference>
<proteinExistence type="inferred from homology"/>
<protein>
    <recommendedName>
        <fullName evidence="4">CRC domain-containing protein</fullName>
    </recommendedName>
</protein>
<dbReference type="Ensembl" id="ENSPFOT00000023038.1">
    <property type="protein sequence ID" value="ENSPFOP00000022391.1"/>
    <property type="gene ID" value="ENSPFOG00000024699.1"/>
</dbReference>
<dbReference type="EMBL" id="AYCK01022140">
    <property type="status" value="NOT_ANNOTATED_CDS"/>
    <property type="molecule type" value="Genomic_DNA"/>
</dbReference>
<dbReference type="PANTHER" id="PTHR12446:SF34">
    <property type="entry name" value="PROTEIN LIN-54 HOMOLOG"/>
    <property type="match status" value="1"/>
</dbReference>
<comment type="subcellular location">
    <subcellularLocation>
        <location evidence="1">Nucleus</location>
    </subcellularLocation>
</comment>
<name>A0A096LTA0_POEFO</name>
<dbReference type="GeneTree" id="ENSGT00940000168375"/>
<dbReference type="InterPro" id="IPR033467">
    <property type="entry name" value="Tesmin/TSO1-like_CXC"/>
</dbReference>
<dbReference type="GO" id="GO:0006355">
    <property type="term" value="P:regulation of DNA-templated transcription"/>
    <property type="evidence" value="ECO:0007669"/>
    <property type="project" value="TreeGrafter"/>
</dbReference>
<evidence type="ECO:0000313" key="5">
    <source>
        <dbReference type="Ensembl" id="ENSPFOP00000022391.1"/>
    </source>
</evidence>
<reference evidence="6" key="1">
    <citation type="submission" date="2013-10" db="EMBL/GenBank/DDBJ databases">
        <authorList>
            <person name="Schartl M."/>
            <person name="Warren W."/>
        </authorList>
    </citation>
    <scope>NUCLEOTIDE SEQUENCE [LARGE SCALE GENOMIC DNA]</scope>
    <source>
        <strain evidence="6">female</strain>
    </source>
</reference>
<keyword evidence="6" id="KW-1185">Reference proteome</keyword>
<evidence type="ECO:0000256" key="2">
    <source>
        <dbReference type="ARBA" id="ARBA00007267"/>
    </source>
</evidence>
<evidence type="ECO:0000313" key="6">
    <source>
        <dbReference type="Proteomes" id="UP000028760"/>
    </source>
</evidence>
<keyword evidence="3" id="KW-0539">Nucleus</keyword>
<dbReference type="InterPro" id="IPR028307">
    <property type="entry name" value="Lin-54_fam"/>
</dbReference>
<dbReference type="PROSITE" id="PS51634">
    <property type="entry name" value="CRC"/>
    <property type="match status" value="1"/>
</dbReference>